<organism evidence="1 2">
    <name type="scientific">Dryococelus australis</name>
    <dbReference type="NCBI Taxonomy" id="614101"/>
    <lineage>
        <taxon>Eukaryota</taxon>
        <taxon>Metazoa</taxon>
        <taxon>Ecdysozoa</taxon>
        <taxon>Arthropoda</taxon>
        <taxon>Hexapoda</taxon>
        <taxon>Insecta</taxon>
        <taxon>Pterygota</taxon>
        <taxon>Neoptera</taxon>
        <taxon>Polyneoptera</taxon>
        <taxon>Phasmatodea</taxon>
        <taxon>Verophasmatodea</taxon>
        <taxon>Anareolatae</taxon>
        <taxon>Phasmatidae</taxon>
        <taxon>Eurycanthinae</taxon>
        <taxon>Dryococelus</taxon>
    </lineage>
</organism>
<dbReference type="EMBL" id="JARBHB010000003">
    <property type="protein sequence ID" value="KAJ8890355.1"/>
    <property type="molecule type" value="Genomic_DNA"/>
</dbReference>
<accession>A0ABQ9I154</accession>
<evidence type="ECO:0000313" key="2">
    <source>
        <dbReference type="Proteomes" id="UP001159363"/>
    </source>
</evidence>
<protein>
    <submittedName>
        <fullName evidence="1">Uncharacterized protein</fullName>
    </submittedName>
</protein>
<reference evidence="1 2" key="1">
    <citation type="submission" date="2023-02" db="EMBL/GenBank/DDBJ databases">
        <title>LHISI_Scaffold_Assembly.</title>
        <authorList>
            <person name="Stuart O.P."/>
            <person name="Cleave R."/>
            <person name="Magrath M.J.L."/>
            <person name="Mikheyev A.S."/>
        </authorList>
    </citation>
    <scope>NUCLEOTIDE SEQUENCE [LARGE SCALE GENOMIC DNA]</scope>
    <source>
        <strain evidence="1">Daus_M_001</strain>
        <tissue evidence="1">Leg muscle</tissue>
    </source>
</reference>
<sequence>MMMSTPYEHLTVPPAVDNSHVVELARKLHNVWKSMKQQNYATFLQQAAQCNKKAVNGQYKVGDFVYLSNPVLKKNQVKFQQVWKGLYPLHYLPLQLSRLSSRETTSSFAFSQEEARTSSYDASRSCLSMHL</sequence>
<proteinExistence type="predicted"/>
<name>A0ABQ9I154_9NEOP</name>
<keyword evidence="2" id="KW-1185">Reference proteome</keyword>
<dbReference type="Proteomes" id="UP001159363">
    <property type="component" value="Chromosome 3"/>
</dbReference>
<evidence type="ECO:0000313" key="1">
    <source>
        <dbReference type="EMBL" id="KAJ8890355.1"/>
    </source>
</evidence>
<comment type="caution">
    <text evidence="1">The sequence shown here is derived from an EMBL/GenBank/DDBJ whole genome shotgun (WGS) entry which is preliminary data.</text>
</comment>
<gene>
    <name evidence="1" type="ORF">PR048_009863</name>
</gene>